<dbReference type="AlphaFoldDB" id="A0ABD3F544"/>
<name>A0ABD3F544_9STRA</name>
<dbReference type="EMBL" id="JBIMZQ010000039">
    <property type="protein sequence ID" value="KAL3660806.1"/>
    <property type="molecule type" value="Genomic_DNA"/>
</dbReference>
<reference evidence="2 3" key="1">
    <citation type="submission" date="2024-09" db="EMBL/GenBank/DDBJ databases">
        <title>Genome sequencing and assembly of Phytophthora oleae, isolate VK10A, causative agent of rot of olive drupes.</title>
        <authorList>
            <person name="Conti Taguali S."/>
            <person name="Riolo M."/>
            <person name="La Spada F."/>
            <person name="Cacciola S.O."/>
            <person name="Dionisio G."/>
        </authorList>
    </citation>
    <scope>NUCLEOTIDE SEQUENCE [LARGE SCALE GENOMIC DNA]</scope>
    <source>
        <strain evidence="2 3">VK10A</strain>
    </source>
</reference>
<evidence type="ECO:0000313" key="2">
    <source>
        <dbReference type="EMBL" id="KAL3660806.1"/>
    </source>
</evidence>
<evidence type="ECO:0000313" key="3">
    <source>
        <dbReference type="Proteomes" id="UP001632037"/>
    </source>
</evidence>
<evidence type="ECO:0000256" key="1">
    <source>
        <dbReference type="SAM" id="MobiDB-lite"/>
    </source>
</evidence>
<feature type="compositionally biased region" description="Basic and acidic residues" evidence="1">
    <location>
        <begin position="24"/>
        <end position="61"/>
    </location>
</feature>
<accession>A0ABD3F544</accession>
<gene>
    <name evidence="2" type="ORF">V7S43_014207</name>
</gene>
<feature type="region of interest" description="Disordered" evidence="1">
    <location>
        <begin position="19"/>
        <end position="61"/>
    </location>
</feature>
<comment type="caution">
    <text evidence="2">The sequence shown here is derived from an EMBL/GenBank/DDBJ whole genome shotgun (WGS) entry which is preliminary data.</text>
</comment>
<dbReference type="Proteomes" id="UP001632037">
    <property type="component" value="Unassembled WGS sequence"/>
</dbReference>
<keyword evidence="3" id="KW-1185">Reference proteome</keyword>
<proteinExistence type="predicted"/>
<protein>
    <submittedName>
        <fullName evidence="2">Uncharacterized protein</fullName>
    </submittedName>
</protein>
<organism evidence="2 3">
    <name type="scientific">Phytophthora oleae</name>
    <dbReference type="NCBI Taxonomy" id="2107226"/>
    <lineage>
        <taxon>Eukaryota</taxon>
        <taxon>Sar</taxon>
        <taxon>Stramenopiles</taxon>
        <taxon>Oomycota</taxon>
        <taxon>Peronosporomycetes</taxon>
        <taxon>Peronosporales</taxon>
        <taxon>Peronosporaceae</taxon>
        <taxon>Phytophthora</taxon>
    </lineage>
</organism>
<sequence length="107" mass="11953">MGACWFCWRRRTNGQVKLSMTATSDRDDSYQPYQGEEKSEPGRTNDQHSASKKDSKRADTDTTMKLLLASKNLRGKCIPYESLTLEETPSSGEVSICKNLVQFVGVG</sequence>